<dbReference type="EMBL" id="BAABFC010000012">
    <property type="protein sequence ID" value="GAA4499236.1"/>
    <property type="molecule type" value="Genomic_DNA"/>
</dbReference>
<reference evidence="2" key="1">
    <citation type="journal article" date="2019" name="Int. J. Syst. Evol. Microbiol.">
        <title>The Global Catalogue of Microorganisms (GCM) 10K type strain sequencing project: providing services to taxonomists for standard genome sequencing and annotation.</title>
        <authorList>
            <consortium name="The Broad Institute Genomics Platform"/>
            <consortium name="The Broad Institute Genome Sequencing Center for Infectious Disease"/>
            <person name="Wu L."/>
            <person name="Ma J."/>
        </authorList>
    </citation>
    <scope>NUCLEOTIDE SEQUENCE [LARGE SCALE GENOMIC DNA]</scope>
    <source>
        <strain evidence="2">JCM 32226</strain>
    </source>
</reference>
<evidence type="ECO:0000313" key="1">
    <source>
        <dbReference type="EMBL" id="GAA4499236.1"/>
    </source>
</evidence>
<name>A0ABP8QCH4_9GAMM</name>
<accession>A0ABP8QCH4</accession>
<organism evidence="1 2">
    <name type="scientific">Pseudaeromonas paramecii</name>
    <dbReference type="NCBI Taxonomy" id="2138166"/>
    <lineage>
        <taxon>Bacteria</taxon>
        <taxon>Pseudomonadati</taxon>
        <taxon>Pseudomonadota</taxon>
        <taxon>Gammaproteobacteria</taxon>
        <taxon>Aeromonadales</taxon>
        <taxon>Aeromonadaceae</taxon>
        <taxon>Pseudaeromonas</taxon>
    </lineage>
</organism>
<dbReference type="Proteomes" id="UP001501321">
    <property type="component" value="Unassembled WGS sequence"/>
</dbReference>
<evidence type="ECO:0000313" key="2">
    <source>
        <dbReference type="Proteomes" id="UP001501321"/>
    </source>
</evidence>
<sequence length="56" mass="6284">MDYTKPHLNETLPIFFCFQFKPEKTADTTHAGTLEVSLKMPSEGVTLTSRSIPVID</sequence>
<gene>
    <name evidence="1" type="ORF">GCM10023095_19030</name>
</gene>
<proteinExistence type="predicted"/>
<keyword evidence="2" id="KW-1185">Reference proteome</keyword>
<dbReference type="RefSeq" id="WP_345012412.1">
    <property type="nucleotide sequence ID" value="NZ_BAABFC010000012.1"/>
</dbReference>
<comment type="caution">
    <text evidence="1">The sequence shown here is derived from an EMBL/GenBank/DDBJ whole genome shotgun (WGS) entry which is preliminary data.</text>
</comment>
<protein>
    <submittedName>
        <fullName evidence="1">Uncharacterized protein</fullName>
    </submittedName>
</protein>